<accession>A0A4R6UVG5</accession>
<dbReference type="PANTHER" id="PTHR34219">
    <property type="entry name" value="IRON-REGULATED INNER MEMBRANE PROTEIN-RELATED"/>
    <property type="match status" value="1"/>
</dbReference>
<keyword evidence="1" id="KW-1133">Transmembrane helix</keyword>
<keyword evidence="3" id="KW-1185">Reference proteome</keyword>
<organism evidence="2 3">
    <name type="scientific">Permianibacter aggregans</name>
    <dbReference type="NCBI Taxonomy" id="1510150"/>
    <lineage>
        <taxon>Bacteria</taxon>
        <taxon>Pseudomonadati</taxon>
        <taxon>Pseudomonadota</taxon>
        <taxon>Gammaproteobacteria</taxon>
        <taxon>Pseudomonadales</taxon>
        <taxon>Pseudomonadaceae</taxon>
        <taxon>Permianibacter</taxon>
    </lineage>
</organism>
<gene>
    <name evidence="2" type="ORF">EV696_103196</name>
</gene>
<evidence type="ECO:0000256" key="1">
    <source>
        <dbReference type="SAM" id="Phobius"/>
    </source>
</evidence>
<keyword evidence="1" id="KW-0472">Membrane</keyword>
<dbReference type="Pfam" id="PF03929">
    <property type="entry name" value="PepSY_TM"/>
    <property type="match status" value="1"/>
</dbReference>
<dbReference type="AlphaFoldDB" id="A0A4R6UVG5"/>
<protein>
    <submittedName>
        <fullName evidence="2">Putative iron-regulated membrane protein</fullName>
    </submittedName>
</protein>
<keyword evidence="1" id="KW-0812">Transmembrane</keyword>
<name>A0A4R6UVG5_9GAMM</name>
<feature type="transmembrane region" description="Helical" evidence="1">
    <location>
        <begin position="110"/>
        <end position="130"/>
    </location>
</feature>
<feature type="transmembrane region" description="Helical" evidence="1">
    <location>
        <begin position="298"/>
        <end position="319"/>
    </location>
</feature>
<evidence type="ECO:0000313" key="2">
    <source>
        <dbReference type="EMBL" id="TDQ49823.1"/>
    </source>
</evidence>
<dbReference type="InterPro" id="IPR005625">
    <property type="entry name" value="PepSY-ass_TM"/>
</dbReference>
<dbReference type="Proteomes" id="UP000295375">
    <property type="component" value="Unassembled WGS sequence"/>
</dbReference>
<evidence type="ECO:0000313" key="3">
    <source>
        <dbReference type="Proteomes" id="UP000295375"/>
    </source>
</evidence>
<sequence>MVLLILVISGTILLWKNPLLHIQYPQLLTPTSTLPTADFLAHLDQQLPDWRTVRLPEPDQPYYLVYRGEQKWYYALDGQWLLTRDTDTDWLAFTESLHHHLLLGEFGDTVLGFVSIGSLLLLLLGLYQSWPRAQRWSQMLQWRWQQGGIARWYTSHRSTGLIFSLLLGLTVVTGLMLSFHGVPARWLASVDSKQAPAPISTLSSPTESMLPWATLLAAGTQAIPDARLTMVSRPAGPDKPLTLRLQVPDEWHPNGRGGVQLHPGSGEVLSLYDVRTVGPATRLANTMYPLHAGKVGGLGYQIVLALSSIGSLFLAWSALRLWRKRRQRSLECSLSP</sequence>
<proteinExistence type="predicted"/>
<reference evidence="2 3" key="1">
    <citation type="submission" date="2019-03" db="EMBL/GenBank/DDBJ databases">
        <title>Genomic Encyclopedia of Type Strains, Phase IV (KMG-IV): sequencing the most valuable type-strain genomes for metagenomic binning, comparative biology and taxonomic classification.</title>
        <authorList>
            <person name="Goeker M."/>
        </authorList>
    </citation>
    <scope>NUCLEOTIDE SEQUENCE [LARGE SCALE GENOMIC DNA]</scope>
    <source>
        <strain evidence="2 3">DSM 103792</strain>
    </source>
</reference>
<feature type="transmembrane region" description="Helical" evidence="1">
    <location>
        <begin position="161"/>
        <end position="182"/>
    </location>
</feature>
<comment type="caution">
    <text evidence="2">The sequence shown here is derived from an EMBL/GenBank/DDBJ whole genome shotgun (WGS) entry which is preliminary data.</text>
</comment>
<dbReference type="EMBL" id="SNYM01000003">
    <property type="protein sequence ID" value="TDQ49823.1"/>
    <property type="molecule type" value="Genomic_DNA"/>
</dbReference>